<dbReference type="InterPro" id="IPR011992">
    <property type="entry name" value="EF-hand-dom_pair"/>
</dbReference>
<feature type="domain" description="EF-hand" evidence="6">
    <location>
        <begin position="90"/>
        <end position="125"/>
    </location>
</feature>
<dbReference type="InterPro" id="IPR018247">
    <property type="entry name" value="EF_Hand_1_Ca_BS"/>
</dbReference>
<protein>
    <recommendedName>
        <fullName evidence="1">Calmodulin</fullName>
    </recommendedName>
</protein>
<evidence type="ECO:0000256" key="4">
    <source>
        <dbReference type="ARBA" id="ARBA00022837"/>
    </source>
</evidence>
<feature type="domain" description="EF-hand" evidence="6">
    <location>
        <begin position="199"/>
        <end position="234"/>
    </location>
</feature>
<dbReference type="GO" id="GO:0005509">
    <property type="term" value="F:calcium ion binding"/>
    <property type="evidence" value="ECO:0007669"/>
    <property type="project" value="InterPro"/>
</dbReference>
<keyword evidence="9" id="KW-1185">Reference proteome</keyword>
<feature type="domain" description="EF-hand" evidence="6">
    <location>
        <begin position="163"/>
        <end position="198"/>
    </location>
</feature>
<dbReference type="OrthoDB" id="26525at2759"/>
<dbReference type="SUPFAM" id="SSF47473">
    <property type="entry name" value="EF-hand"/>
    <property type="match status" value="1"/>
</dbReference>
<evidence type="ECO:0000313" key="8">
    <source>
        <dbReference type="EMBL" id="CAL1138915.1"/>
    </source>
</evidence>
<dbReference type="FunFam" id="1.10.238.10:FF:000003">
    <property type="entry name" value="Calmodulin A"/>
    <property type="match status" value="1"/>
</dbReference>
<evidence type="ECO:0000256" key="2">
    <source>
        <dbReference type="ARBA" id="ARBA00022723"/>
    </source>
</evidence>
<dbReference type="EMBL" id="CAMXCT030001001">
    <property type="protein sequence ID" value="CAL4772852.1"/>
    <property type="molecule type" value="Genomic_DNA"/>
</dbReference>
<dbReference type="GO" id="GO:0016460">
    <property type="term" value="C:myosin II complex"/>
    <property type="evidence" value="ECO:0007669"/>
    <property type="project" value="TreeGrafter"/>
</dbReference>
<dbReference type="PANTHER" id="PTHR23048:SF0">
    <property type="entry name" value="CALMODULIN LIKE 3"/>
    <property type="match status" value="1"/>
</dbReference>
<reference evidence="8" key="2">
    <citation type="submission" date="2024-04" db="EMBL/GenBank/DDBJ databases">
        <authorList>
            <person name="Chen Y."/>
            <person name="Shah S."/>
            <person name="Dougan E. K."/>
            <person name="Thang M."/>
            <person name="Chan C."/>
        </authorList>
    </citation>
    <scope>NUCLEOTIDE SEQUENCE [LARGE SCALE GENOMIC DNA]</scope>
</reference>
<dbReference type="Proteomes" id="UP001152797">
    <property type="component" value="Unassembled WGS sequence"/>
</dbReference>
<dbReference type="InterPro" id="IPR002048">
    <property type="entry name" value="EF_hand_dom"/>
</dbReference>
<dbReference type="CDD" id="cd00051">
    <property type="entry name" value="EFh"/>
    <property type="match status" value="2"/>
</dbReference>
<organism evidence="7">
    <name type="scientific">Cladocopium goreaui</name>
    <dbReference type="NCBI Taxonomy" id="2562237"/>
    <lineage>
        <taxon>Eukaryota</taxon>
        <taxon>Sar</taxon>
        <taxon>Alveolata</taxon>
        <taxon>Dinophyceae</taxon>
        <taxon>Suessiales</taxon>
        <taxon>Symbiodiniaceae</taxon>
        <taxon>Cladocopium</taxon>
    </lineage>
</organism>
<keyword evidence="2" id="KW-0479">Metal-binding</keyword>
<dbReference type="PROSITE" id="PS00018">
    <property type="entry name" value="EF_HAND_1"/>
    <property type="match status" value="3"/>
</dbReference>
<dbReference type="PANTHER" id="PTHR23048">
    <property type="entry name" value="MYOSIN LIGHT CHAIN 1, 3"/>
    <property type="match status" value="1"/>
</dbReference>
<name>A0A9P1C6I7_9DINO</name>
<evidence type="ECO:0000259" key="6">
    <source>
        <dbReference type="PROSITE" id="PS50222"/>
    </source>
</evidence>
<evidence type="ECO:0000256" key="3">
    <source>
        <dbReference type="ARBA" id="ARBA00022737"/>
    </source>
</evidence>
<keyword evidence="4" id="KW-0106">Calcium</keyword>
<dbReference type="AlphaFoldDB" id="A0A9P1C6I7"/>
<comment type="caution">
    <text evidence="7">The sequence shown here is derived from an EMBL/GenBank/DDBJ whole genome shotgun (WGS) entry which is preliminary data.</text>
</comment>
<evidence type="ECO:0000256" key="5">
    <source>
        <dbReference type="ARBA" id="ARBA00022990"/>
    </source>
</evidence>
<dbReference type="SMART" id="SM00054">
    <property type="entry name" value="EFh"/>
    <property type="match status" value="3"/>
</dbReference>
<dbReference type="PROSITE" id="PS50222">
    <property type="entry name" value="EF_HAND_2"/>
    <property type="match status" value="3"/>
</dbReference>
<proteinExistence type="predicted"/>
<evidence type="ECO:0000313" key="9">
    <source>
        <dbReference type="Proteomes" id="UP001152797"/>
    </source>
</evidence>
<keyword evidence="3" id="KW-0677">Repeat</keyword>
<accession>A0A9P1C6I7</accession>
<dbReference type="EMBL" id="CAMXCT010001001">
    <property type="protein sequence ID" value="CAI3985540.1"/>
    <property type="molecule type" value="Genomic_DNA"/>
</dbReference>
<dbReference type="InterPro" id="IPR050230">
    <property type="entry name" value="CALM/Myosin/TropC-like"/>
</dbReference>
<evidence type="ECO:0000313" key="7">
    <source>
        <dbReference type="EMBL" id="CAI3985540.1"/>
    </source>
</evidence>
<reference evidence="7" key="1">
    <citation type="submission" date="2022-10" db="EMBL/GenBank/DDBJ databases">
        <authorList>
            <person name="Chen Y."/>
            <person name="Dougan E. K."/>
            <person name="Chan C."/>
            <person name="Rhodes N."/>
            <person name="Thang M."/>
        </authorList>
    </citation>
    <scope>NUCLEOTIDE SEQUENCE</scope>
</reference>
<keyword evidence="5" id="KW-0007">Acetylation</keyword>
<gene>
    <name evidence="7" type="ORF">C1SCF055_LOCUS12979</name>
</gene>
<sequence>MNQLRCPLNFVPPKICKIWWRFEFHELRGRGWFDFLGDLEYSGFPVEYIRGFRSHPSFRSFFGFPNNPKKPPRPPDLVATGRKMADLIGEQIGEFYDTFKLFDEDRDGKLSLKEFGTLLSSLGQNPTEQELQEWIGGDGEHDTTRIDFQSFLSLMSRKLKETDTEEELIEAFKVFDRDRDGFISGGELRASMTNLGERLNDTEVDEMIHEADLDGDGLINYDEFVRAPGAPAQYRPDGPGTEKFADAQLTAARRREKSLCRFVSGQGTEQIGQDVWTVAREVDQALQLTHVPPNFLTALADSFFGVERTGALGGAIGDCALGVAVLLVNALPFAEARWGTRTAVVDGETPVIGWLEMVS</sequence>
<dbReference type="Gene3D" id="1.10.238.10">
    <property type="entry name" value="EF-hand"/>
    <property type="match status" value="2"/>
</dbReference>
<dbReference type="Pfam" id="PF13499">
    <property type="entry name" value="EF-hand_7"/>
    <property type="match status" value="2"/>
</dbReference>
<dbReference type="EMBL" id="CAMXCT020001001">
    <property type="protein sequence ID" value="CAL1138915.1"/>
    <property type="molecule type" value="Genomic_DNA"/>
</dbReference>
<evidence type="ECO:0000256" key="1">
    <source>
        <dbReference type="ARBA" id="ARBA00020786"/>
    </source>
</evidence>